<evidence type="ECO:0000259" key="2">
    <source>
        <dbReference type="Pfam" id="PF19066"/>
    </source>
</evidence>
<dbReference type="Pfam" id="PF19066">
    <property type="entry name" value="P9_TM"/>
    <property type="match status" value="1"/>
</dbReference>
<feature type="transmembrane region" description="Helical" evidence="1">
    <location>
        <begin position="57"/>
        <end position="74"/>
    </location>
</feature>
<evidence type="ECO:0000313" key="3">
    <source>
        <dbReference type="EMBL" id="QHU29914.1"/>
    </source>
</evidence>
<dbReference type="AlphaFoldDB" id="A0A6C0LK42"/>
<keyword evidence="1" id="KW-0472">Membrane</keyword>
<keyword evidence="1" id="KW-1133">Transmembrane helix</keyword>
<organism evidence="3">
    <name type="scientific">viral metagenome</name>
    <dbReference type="NCBI Taxonomy" id="1070528"/>
    <lineage>
        <taxon>unclassified sequences</taxon>
        <taxon>metagenomes</taxon>
        <taxon>organismal metagenomes</taxon>
    </lineage>
</organism>
<reference evidence="3" key="1">
    <citation type="journal article" date="2020" name="Nature">
        <title>Giant virus diversity and host interactions through global metagenomics.</title>
        <authorList>
            <person name="Schulz F."/>
            <person name="Roux S."/>
            <person name="Paez-Espino D."/>
            <person name="Jungbluth S."/>
            <person name="Walsh D.A."/>
            <person name="Denef V.J."/>
            <person name="McMahon K.D."/>
            <person name="Konstantinidis K.T."/>
            <person name="Eloe-Fadrosh E.A."/>
            <person name="Kyrpides N.C."/>
            <person name="Woyke T."/>
        </authorList>
    </citation>
    <scope>NUCLEOTIDE SEQUENCE</scope>
    <source>
        <strain evidence="3">GVMAG-M-3300027810-10</strain>
    </source>
</reference>
<feature type="domain" description="Minor capsid protein P9 transmembrane helices" evidence="2">
    <location>
        <begin position="5"/>
        <end position="72"/>
    </location>
</feature>
<dbReference type="EMBL" id="MN740498">
    <property type="protein sequence ID" value="QHU29914.1"/>
    <property type="molecule type" value="Genomic_DNA"/>
</dbReference>
<feature type="transmembrane region" description="Helical" evidence="1">
    <location>
        <begin position="34"/>
        <end position="51"/>
    </location>
</feature>
<sequence>MSDVIWFNKPLVILNENHLYEIIPKNHMSKNRKINAISRLIIIVTSLLFIITGKFSYLISGIVSLGLIYIITFNKKEGFAKKNKKKATKIKSVEQSTNPLDNAMIGGNNDKEASSNAYGEENIETINTSVKKMIQEQNSSIDDINSKLFNDLGENLEFDRSMRQFYTTASTTIPNDQEGFADFCYKDMTSGKEGNESALLKNSIHLHTSHL</sequence>
<evidence type="ECO:0000256" key="1">
    <source>
        <dbReference type="SAM" id="Phobius"/>
    </source>
</evidence>
<proteinExistence type="predicted"/>
<protein>
    <recommendedName>
        <fullName evidence="2">Minor capsid protein P9 transmembrane helices domain-containing protein</fullName>
    </recommendedName>
</protein>
<keyword evidence="1" id="KW-0812">Transmembrane</keyword>
<name>A0A6C0LK42_9ZZZZ</name>
<dbReference type="InterPro" id="IPR043915">
    <property type="entry name" value="P9_TM"/>
</dbReference>
<accession>A0A6C0LK42</accession>